<reference evidence="2 3" key="1">
    <citation type="journal article" date="2008" name="PLoS ONE">
        <title>Environmental adaptation: genomic analysis of the piezotolerant and psychrotolerant deep-sea iron reducing bacterium Shewanella piezotolerans WP3.</title>
        <authorList>
            <person name="Wang F."/>
            <person name="Wang J."/>
            <person name="Jian H."/>
            <person name="Zhang B."/>
            <person name="Li S."/>
            <person name="Wang F."/>
            <person name="Zeng X."/>
            <person name="Gao L."/>
            <person name="Bartlett D.H."/>
            <person name="Yu J."/>
            <person name="Hu S."/>
            <person name="Xiao X."/>
        </authorList>
    </citation>
    <scope>NUCLEOTIDE SEQUENCE [LARGE SCALE GENOMIC DNA]</scope>
    <source>
        <strain evidence="3">WP3 / JCM 13877</strain>
    </source>
</reference>
<sequence>MKNANTLALAISLLISASAAHADDPKKIDDSHANRIIEKKSQLENQELEAIFDLGWDSKYISEGRDNLSNGGIYWATAAIQKDNFNIYATVGRGDSEHYTEWNFGIDYSFNLSEHLVGNVGYQRLEFYGNERANDNELFSSIEYTQFDWLVPSLSYTYSTEAAGYFVEFTVHSDWALTESFTISPYITQGFDFQYVTEEHNGANHLQFGIEAEYVLINHWVLSGHISHSIAQEDIKLEARENGNSSGLDETYAGMHLSWSF</sequence>
<dbReference type="AlphaFoldDB" id="B8CV69"/>
<organism evidence="2 3">
    <name type="scientific">Shewanella piezotolerans (strain WP3 / JCM 13877)</name>
    <dbReference type="NCBI Taxonomy" id="225849"/>
    <lineage>
        <taxon>Bacteria</taxon>
        <taxon>Pseudomonadati</taxon>
        <taxon>Pseudomonadota</taxon>
        <taxon>Gammaproteobacteria</taxon>
        <taxon>Alteromonadales</taxon>
        <taxon>Shewanellaceae</taxon>
        <taxon>Shewanella</taxon>
    </lineage>
</organism>
<keyword evidence="1" id="KW-0732">Signal</keyword>
<dbReference type="KEGG" id="swp:swp_4927"/>
<dbReference type="Proteomes" id="UP000000753">
    <property type="component" value="Chromosome"/>
</dbReference>
<proteinExistence type="predicted"/>
<gene>
    <name evidence="2" type="ordered locus">swp_4927</name>
</gene>
<accession>B8CV69</accession>
<evidence type="ECO:0000256" key="1">
    <source>
        <dbReference type="SAM" id="SignalP"/>
    </source>
</evidence>
<dbReference type="eggNOG" id="ENOG5032UCI">
    <property type="taxonomic scope" value="Bacteria"/>
</dbReference>
<protein>
    <submittedName>
        <fullName evidence="2">Uncharacterized protein</fullName>
    </submittedName>
</protein>
<dbReference type="OrthoDB" id="6078963at2"/>
<evidence type="ECO:0000313" key="3">
    <source>
        <dbReference type="Proteomes" id="UP000000753"/>
    </source>
</evidence>
<feature type="chain" id="PRO_5002870293" evidence="1">
    <location>
        <begin position="23"/>
        <end position="261"/>
    </location>
</feature>
<feature type="signal peptide" evidence="1">
    <location>
        <begin position="1"/>
        <end position="22"/>
    </location>
</feature>
<evidence type="ECO:0000313" key="2">
    <source>
        <dbReference type="EMBL" id="ACJ31545.1"/>
    </source>
</evidence>
<dbReference type="HOGENOM" id="CLU_094218_0_0_6"/>
<dbReference type="EMBL" id="CP000472">
    <property type="protein sequence ID" value="ACJ31545.1"/>
    <property type="molecule type" value="Genomic_DNA"/>
</dbReference>
<keyword evidence="3" id="KW-1185">Reference proteome</keyword>
<dbReference type="RefSeq" id="WP_020914874.1">
    <property type="nucleotide sequence ID" value="NC_011566.1"/>
</dbReference>
<name>B8CV69_SHEPW</name>